<evidence type="ECO:0000256" key="2">
    <source>
        <dbReference type="HAMAP-Rule" id="MF_00791"/>
    </source>
</evidence>
<sequence>MLSNVAQKRAMYSATTHGIRVTVEPQYMEDESDPVEARFFWAYTVEIENGSTGPVQIIARDWTITDQTGAVESVKGLGVVGEQPVIEPGSSFSYTSGCPLKTPSGFMVGTYQAVGSEGEVFTIEIPAFSLDLPDTRRVLH</sequence>
<dbReference type="PROSITE" id="PS51087">
    <property type="entry name" value="APAG"/>
    <property type="match status" value="1"/>
</dbReference>
<dbReference type="Pfam" id="PF04379">
    <property type="entry name" value="DUF525"/>
    <property type="match status" value="1"/>
</dbReference>
<evidence type="ECO:0000259" key="3">
    <source>
        <dbReference type="PROSITE" id="PS51087"/>
    </source>
</evidence>
<reference evidence="4 5" key="1">
    <citation type="submission" date="2016-10" db="EMBL/GenBank/DDBJ databases">
        <authorList>
            <person name="de Groot N.N."/>
        </authorList>
    </citation>
    <scope>NUCLEOTIDE SEQUENCE [LARGE SCALE GENOMIC DNA]</scope>
    <source>
        <strain evidence="4 5">A52C2</strain>
    </source>
</reference>
<dbReference type="PANTHER" id="PTHR47191:SF2">
    <property type="entry name" value="OS05G0170800 PROTEIN"/>
    <property type="match status" value="1"/>
</dbReference>
<evidence type="ECO:0000256" key="1">
    <source>
        <dbReference type="ARBA" id="ARBA00017693"/>
    </source>
</evidence>
<dbReference type="Proteomes" id="UP000199647">
    <property type="component" value="Unassembled WGS sequence"/>
</dbReference>
<organism evidence="4 5">
    <name type="scientific">Faunimonas pinastri</name>
    <dbReference type="NCBI Taxonomy" id="1855383"/>
    <lineage>
        <taxon>Bacteria</taxon>
        <taxon>Pseudomonadati</taxon>
        <taxon>Pseudomonadota</taxon>
        <taxon>Alphaproteobacteria</taxon>
        <taxon>Hyphomicrobiales</taxon>
        <taxon>Afifellaceae</taxon>
        <taxon>Faunimonas</taxon>
    </lineage>
</organism>
<feature type="domain" description="ApaG" evidence="3">
    <location>
        <begin position="13"/>
        <end position="137"/>
    </location>
</feature>
<keyword evidence="5" id="KW-1185">Reference proteome</keyword>
<dbReference type="InterPro" id="IPR023065">
    <property type="entry name" value="Uncharacterised_ApaG"/>
</dbReference>
<dbReference type="InterPro" id="IPR036767">
    <property type="entry name" value="ApaG_sf"/>
</dbReference>
<dbReference type="PANTHER" id="PTHR47191">
    <property type="entry name" value="OS05G0170800 PROTEIN"/>
    <property type="match status" value="1"/>
</dbReference>
<dbReference type="Gene3D" id="2.60.40.1470">
    <property type="entry name" value="ApaG domain"/>
    <property type="match status" value="1"/>
</dbReference>
<dbReference type="AlphaFoldDB" id="A0A1H8ZHK3"/>
<evidence type="ECO:0000313" key="4">
    <source>
        <dbReference type="EMBL" id="SEP63717.1"/>
    </source>
</evidence>
<name>A0A1H8ZHK3_9HYPH</name>
<dbReference type="HAMAP" id="MF_00791">
    <property type="entry name" value="ApaG"/>
    <property type="match status" value="1"/>
</dbReference>
<proteinExistence type="inferred from homology"/>
<dbReference type="EMBL" id="FOFG01000001">
    <property type="protein sequence ID" value="SEP63717.1"/>
    <property type="molecule type" value="Genomic_DNA"/>
</dbReference>
<dbReference type="NCBIfam" id="NF003967">
    <property type="entry name" value="PRK05461.1"/>
    <property type="match status" value="1"/>
</dbReference>
<evidence type="ECO:0000313" key="5">
    <source>
        <dbReference type="Proteomes" id="UP000199647"/>
    </source>
</evidence>
<dbReference type="InterPro" id="IPR050718">
    <property type="entry name" value="ApaG-like"/>
</dbReference>
<dbReference type="InterPro" id="IPR007474">
    <property type="entry name" value="ApaG_domain"/>
</dbReference>
<protein>
    <recommendedName>
        <fullName evidence="1 2">Protein ApaG</fullName>
    </recommendedName>
</protein>
<dbReference type="SUPFAM" id="SSF110069">
    <property type="entry name" value="ApaG-like"/>
    <property type="match status" value="1"/>
</dbReference>
<accession>A0A1H8ZHK3</accession>
<gene>
    <name evidence="2" type="primary">apaG</name>
    <name evidence="4" type="ORF">SAMN05216548_101153</name>
</gene>